<keyword evidence="3" id="KW-1185">Reference proteome</keyword>
<organism evidence="2 3">
    <name type="scientific">Chiloscyllium punctatum</name>
    <name type="common">Brownbanded bambooshark</name>
    <name type="synonym">Hemiscyllium punctatum</name>
    <dbReference type="NCBI Taxonomy" id="137246"/>
    <lineage>
        <taxon>Eukaryota</taxon>
        <taxon>Metazoa</taxon>
        <taxon>Chordata</taxon>
        <taxon>Craniata</taxon>
        <taxon>Vertebrata</taxon>
        <taxon>Chondrichthyes</taxon>
        <taxon>Elasmobranchii</taxon>
        <taxon>Galeomorphii</taxon>
        <taxon>Galeoidea</taxon>
        <taxon>Orectolobiformes</taxon>
        <taxon>Hemiscylliidae</taxon>
        <taxon>Chiloscyllium</taxon>
    </lineage>
</organism>
<reference evidence="2 3" key="1">
    <citation type="journal article" date="2018" name="Nat. Ecol. Evol.">
        <title>Shark genomes provide insights into elasmobranch evolution and the origin of vertebrates.</title>
        <authorList>
            <person name="Hara Y"/>
            <person name="Yamaguchi K"/>
            <person name="Onimaru K"/>
            <person name="Kadota M"/>
            <person name="Koyanagi M"/>
            <person name="Keeley SD"/>
            <person name="Tatsumi K"/>
            <person name="Tanaka K"/>
            <person name="Motone F"/>
            <person name="Kageyama Y"/>
            <person name="Nozu R"/>
            <person name="Adachi N"/>
            <person name="Nishimura O"/>
            <person name="Nakagawa R"/>
            <person name="Tanegashima C"/>
            <person name="Kiyatake I"/>
            <person name="Matsumoto R"/>
            <person name="Murakumo K"/>
            <person name="Nishida K"/>
            <person name="Terakita A"/>
            <person name="Kuratani S"/>
            <person name="Sato K"/>
            <person name="Hyodo S Kuraku.S."/>
        </authorList>
    </citation>
    <scope>NUCLEOTIDE SEQUENCE [LARGE SCALE GENOMIC DNA]</scope>
</reference>
<dbReference type="Proteomes" id="UP000287033">
    <property type="component" value="Unassembled WGS sequence"/>
</dbReference>
<sequence length="105" mass="12059">MADVLMPRLDEVTASRKLPKRSPGTHGHVIATEIHELPSNVCSRKGANIFQILTLMATLRDQQPPHEIRLRTRKKESRQRQDNIYTRGPKIPSQWPPPQGLLNHR</sequence>
<name>A0A401SYQ0_CHIPU</name>
<evidence type="ECO:0000313" key="3">
    <source>
        <dbReference type="Proteomes" id="UP000287033"/>
    </source>
</evidence>
<dbReference type="EMBL" id="BEZZ01000712">
    <property type="protein sequence ID" value="GCC35518.1"/>
    <property type="molecule type" value="Genomic_DNA"/>
</dbReference>
<gene>
    <name evidence="2" type="ORF">chiPu_0014003</name>
</gene>
<comment type="caution">
    <text evidence="2">The sequence shown here is derived from an EMBL/GenBank/DDBJ whole genome shotgun (WGS) entry which is preliminary data.</text>
</comment>
<proteinExistence type="predicted"/>
<feature type="region of interest" description="Disordered" evidence="1">
    <location>
        <begin position="62"/>
        <end position="105"/>
    </location>
</feature>
<evidence type="ECO:0000256" key="1">
    <source>
        <dbReference type="SAM" id="MobiDB-lite"/>
    </source>
</evidence>
<protein>
    <submittedName>
        <fullName evidence="2">Uncharacterized protein</fullName>
    </submittedName>
</protein>
<accession>A0A401SYQ0</accession>
<dbReference type="AlphaFoldDB" id="A0A401SYQ0"/>
<evidence type="ECO:0000313" key="2">
    <source>
        <dbReference type="EMBL" id="GCC35518.1"/>
    </source>
</evidence>